<protein>
    <submittedName>
        <fullName evidence="4">PhzF family phenazine biosynthesis protein</fullName>
    </submittedName>
</protein>
<proteinExistence type="inferred from homology"/>
<comment type="similarity">
    <text evidence="1">Belongs to the PhzF family.</text>
</comment>
<dbReference type="GO" id="GO:0005737">
    <property type="term" value="C:cytoplasm"/>
    <property type="evidence" value="ECO:0007669"/>
    <property type="project" value="TreeGrafter"/>
</dbReference>
<dbReference type="GO" id="GO:0016853">
    <property type="term" value="F:isomerase activity"/>
    <property type="evidence" value="ECO:0007669"/>
    <property type="project" value="UniProtKB-KW"/>
</dbReference>
<evidence type="ECO:0000256" key="1">
    <source>
        <dbReference type="ARBA" id="ARBA00008270"/>
    </source>
</evidence>
<name>A0A9X2B061_9CORY</name>
<organism evidence="4 5">
    <name type="scientific">Corynebacterium kalidii</name>
    <dbReference type="NCBI Taxonomy" id="2931982"/>
    <lineage>
        <taxon>Bacteria</taxon>
        <taxon>Bacillati</taxon>
        <taxon>Actinomycetota</taxon>
        <taxon>Actinomycetes</taxon>
        <taxon>Mycobacteriales</taxon>
        <taxon>Corynebacteriaceae</taxon>
        <taxon>Corynebacterium</taxon>
    </lineage>
</organism>
<dbReference type="RefSeq" id="WP_244805016.1">
    <property type="nucleotide sequence ID" value="NZ_JALIEA010000017.1"/>
</dbReference>
<reference evidence="4" key="1">
    <citation type="submission" date="2022-04" db="EMBL/GenBank/DDBJ databases">
        <title>Corynebacterium kalidii LD5P10.</title>
        <authorList>
            <person name="Sun J.Q."/>
        </authorList>
    </citation>
    <scope>NUCLEOTIDE SEQUENCE</scope>
    <source>
        <strain evidence="4">LD5P10</strain>
    </source>
</reference>
<dbReference type="Gene3D" id="3.10.310.10">
    <property type="entry name" value="Diaminopimelate Epimerase, Chain A, domain 1"/>
    <property type="match status" value="2"/>
</dbReference>
<dbReference type="NCBIfam" id="TIGR00654">
    <property type="entry name" value="PhzF_family"/>
    <property type="match status" value="1"/>
</dbReference>
<dbReference type="SUPFAM" id="SSF54506">
    <property type="entry name" value="Diaminopimelate epimerase-like"/>
    <property type="match status" value="1"/>
</dbReference>
<accession>A0A9X2B061</accession>
<gene>
    <name evidence="4" type="ORF">MUN33_11285</name>
</gene>
<dbReference type="Proteomes" id="UP001139207">
    <property type="component" value="Unassembled WGS sequence"/>
</dbReference>
<dbReference type="PANTHER" id="PTHR13774:SF39">
    <property type="entry name" value="BIOSYNTHESIS PROTEIN, PUTATIVE-RELATED"/>
    <property type="match status" value="1"/>
</dbReference>
<evidence type="ECO:0000256" key="3">
    <source>
        <dbReference type="PIRSR" id="PIRSR016184-1"/>
    </source>
</evidence>
<evidence type="ECO:0000313" key="4">
    <source>
        <dbReference type="EMBL" id="MCJ7859287.1"/>
    </source>
</evidence>
<dbReference type="Pfam" id="PF02567">
    <property type="entry name" value="PhzC-PhzF"/>
    <property type="match status" value="1"/>
</dbReference>
<keyword evidence="5" id="KW-1185">Reference proteome</keyword>
<feature type="active site" evidence="3">
    <location>
        <position position="60"/>
    </location>
</feature>
<dbReference type="InterPro" id="IPR003719">
    <property type="entry name" value="Phenazine_PhzF-like"/>
</dbReference>
<evidence type="ECO:0000313" key="5">
    <source>
        <dbReference type="Proteomes" id="UP001139207"/>
    </source>
</evidence>
<dbReference type="PIRSF" id="PIRSF016184">
    <property type="entry name" value="PhzC_PhzF"/>
    <property type="match status" value="1"/>
</dbReference>
<sequence>MPSLQPTSPIRSSRSPVELLRLAAFASELGGGNPAGIVLDASTLTESAMQQIASDIGYSETAFLIPASNETDDRTLRVRYFSPEAEVPFCGHATVAAAVALAQQRGVGPFTLETAVGRVIVDTSTAESITSGGGLTDTPVTASFTSVEPRIRDLDSDVADTLLSLLGLSRSDLDEHWPPHEAYAGNWHPIIAIRTQEVFDTFSFDPDAIRALMDTQGWPGTVTIVCRQDSDDTSPLCVDARNLFPVGDITEDPATGSAAAAFGGYLRELGTITTPLQIIVRQGRHVGRPSLLLVKVPPEGGITVSGTAISLDTA</sequence>
<keyword evidence="2" id="KW-0413">Isomerase</keyword>
<comment type="caution">
    <text evidence="4">The sequence shown here is derived from an EMBL/GenBank/DDBJ whole genome shotgun (WGS) entry which is preliminary data.</text>
</comment>
<dbReference type="AlphaFoldDB" id="A0A9X2B061"/>
<dbReference type="PANTHER" id="PTHR13774">
    <property type="entry name" value="PHENAZINE BIOSYNTHESIS PROTEIN"/>
    <property type="match status" value="1"/>
</dbReference>
<evidence type="ECO:0000256" key="2">
    <source>
        <dbReference type="ARBA" id="ARBA00023235"/>
    </source>
</evidence>
<dbReference type="EMBL" id="JALIEA010000017">
    <property type="protein sequence ID" value="MCJ7859287.1"/>
    <property type="molecule type" value="Genomic_DNA"/>
</dbReference>